<protein>
    <submittedName>
        <fullName evidence="2">Uncharacterized protein</fullName>
    </submittedName>
</protein>
<dbReference type="Proteomes" id="UP001163046">
    <property type="component" value="Unassembled WGS sequence"/>
</dbReference>
<keyword evidence="3" id="KW-1185">Reference proteome</keyword>
<sequence>MEAGTKQLLTNAWIGRGGYFSKTFSIRMTFHKACPINDIVNVIREGLQLMRAGRTQPDSDNLDVQRRPRNQPIEQGE</sequence>
<evidence type="ECO:0000256" key="1">
    <source>
        <dbReference type="SAM" id="MobiDB-lite"/>
    </source>
</evidence>
<organism evidence="2 3">
    <name type="scientific">Desmophyllum pertusum</name>
    <dbReference type="NCBI Taxonomy" id="174260"/>
    <lineage>
        <taxon>Eukaryota</taxon>
        <taxon>Metazoa</taxon>
        <taxon>Cnidaria</taxon>
        <taxon>Anthozoa</taxon>
        <taxon>Hexacorallia</taxon>
        <taxon>Scleractinia</taxon>
        <taxon>Caryophylliina</taxon>
        <taxon>Caryophylliidae</taxon>
        <taxon>Desmophyllum</taxon>
    </lineage>
</organism>
<comment type="caution">
    <text evidence="2">The sequence shown here is derived from an EMBL/GenBank/DDBJ whole genome shotgun (WGS) entry which is preliminary data.</text>
</comment>
<gene>
    <name evidence="2" type="ORF">OS493_020931</name>
</gene>
<reference evidence="2" key="1">
    <citation type="submission" date="2023-01" db="EMBL/GenBank/DDBJ databases">
        <title>Genome assembly of the deep-sea coral Lophelia pertusa.</title>
        <authorList>
            <person name="Herrera S."/>
            <person name="Cordes E."/>
        </authorList>
    </citation>
    <scope>NUCLEOTIDE SEQUENCE</scope>
    <source>
        <strain evidence="2">USNM1676648</strain>
        <tissue evidence="2">Polyp</tissue>
    </source>
</reference>
<proteinExistence type="predicted"/>
<evidence type="ECO:0000313" key="3">
    <source>
        <dbReference type="Proteomes" id="UP001163046"/>
    </source>
</evidence>
<accession>A0A9X0D8Y2</accession>
<feature type="region of interest" description="Disordered" evidence="1">
    <location>
        <begin position="52"/>
        <end position="77"/>
    </location>
</feature>
<name>A0A9X0D8Y2_9CNID</name>
<dbReference type="AlphaFoldDB" id="A0A9X0D8Y2"/>
<evidence type="ECO:0000313" key="2">
    <source>
        <dbReference type="EMBL" id="KAJ7390911.1"/>
    </source>
</evidence>
<dbReference type="EMBL" id="MU825409">
    <property type="protein sequence ID" value="KAJ7390911.1"/>
    <property type="molecule type" value="Genomic_DNA"/>
</dbReference>